<evidence type="ECO:0000313" key="2">
    <source>
        <dbReference type="Proteomes" id="UP000578077"/>
    </source>
</evidence>
<dbReference type="Proteomes" id="UP000578077">
    <property type="component" value="Unassembled WGS sequence"/>
</dbReference>
<proteinExistence type="predicted"/>
<reference evidence="1 2" key="1">
    <citation type="submission" date="2020-08" db="EMBL/GenBank/DDBJ databases">
        <title>Sequencing the genomes of 1000 actinobacteria strains.</title>
        <authorList>
            <person name="Klenk H.-P."/>
        </authorList>
    </citation>
    <scope>NUCLEOTIDE SEQUENCE [LARGE SCALE GENOMIC DNA]</scope>
    <source>
        <strain evidence="1 2">DSM 44593</strain>
    </source>
</reference>
<sequence>MNTDDPPQEPPPPADSALTDAERIALRDLLDEMVEATEDHVFWFGRAREAALEIRRRLGALLDDADR</sequence>
<protein>
    <submittedName>
        <fullName evidence="1">Uncharacterized protein</fullName>
    </submittedName>
</protein>
<dbReference type="AlphaFoldDB" id="A0A841E690"/>
<accession>A0A841E690</accession>
<keyword evidence="2" id="KW-1185">Reference proteome</keyword>
<name>A0A841E690_9ACTN</name>
<comment type="caution">
    <text evidence="1">The sequence shown here is derived from an EMBL/GenBank/DDBJ whole genome shotgun (WGS) entry which is preliminary data.</text>
</comment>
<organism evidence="1 2">
    <name type="scientific">Streptomonospora salina</name>
    <dbReference type="NCBI Taxonomy" id="104205"/>
    <lineage>
        <taxon>Bacteria</taxon>
        <taxon>Bacillati</taxon>
        <taxon>Actinomycetota</taxon>
        <taxon>Actinomycetes</taxon>
        <taxon>Streptosporangiales</taxon>
        <taxon>Nocardiopsidaceae</taxon>
        <taxon>Streptomonospora</taxon>
    </lineage>
</organism>
<evidence type="ECO:0000313" key="1">
    <source>
        <dbReference type="EMBL" id="MBB5999437.1"/>
    </source>
</evidence>
<dbReference type="EMBL" id="JACHLY010000001">
    <property type="protein sequence ID" value="MBB5999437.1"/>
    <property type="molecule type" value="Genomic_DNA"/>
</dbReference>
<dbReference type="RefSeq" id="WP_184636245.1">
    <property type="nucleotide sequence ID" value="NZ_BAABKT010000039.1"/>
</dbReference>
<gene>
    <name evidence="1" type="ORF">HNR25_003188</name>
</gene>